<dbReference type="PANTHER" id="PTHR47893:SF1">
    <property type="entry name" value="REGULATORY PROTEIN PCHR"/>
    <property type="match status" value="1"/>
</dbReference>
<dbReference type="EMBL" id="JBHSHL010000020">
    <property type="protein sequence ID" value="MFC4804572.1"/>
    <property type="molecule type" value="Genomic_DNA"/>
</dbReference>
<comment type="caution">
    <text evidence="2">The sequence shown here is derived from an EMBL/GenBank/DDBJ whole genome shotgun (WGS) entry which is preliminary data.</text>
</comment>
<evidence type="ECO:0000313" key="3">
    <source>
        <dbReference type="Proteomes" id="UP001595916"/>
    </source>
</evidence>
<evidence type="ECO:0000313" key="2">
    <source>
        <dbReference type="EMBL" id="MFC4804572.1"/>
    </source>
</evidence>
<accession>A0ABV9QKK5</accession>
<gene>
    <name evidence="2" type="ORF">ACFO4R_05685</name>
</gene>
<dbReference type="PROSITE" id="PS01124">
    <property type="entry name" value="HTH_ARAC_FAMILY_2"/>
    <property type="match status" value="1"/>
</dbReference>
<proteinExistence type="predicted"/>
<reference evidence="3" key="1">
    <citation type="journal article" date="2019" name="Int. J. Syst. Evol. Microbiol.">
        <title>The Global Catalogue of Microorganisms (GCM) 10K type strain sequencing project: providing services to taxonomists for standard genome sequencing and annotation.</title>
        <authorList>
            <consortium name="The Broad Institute Genomics Platform"/>
            <consortium name="The Broad Institute Genome Sequencing Center for Infectious Disease"/>
            <person name="Wu L."/>
            <person name="Ma J."/>
        </authorList>
    </citation>
    <scope>NUCLEOTIDE SEQUENCE [LARGE SCALE GENOMIC DNA]</scope>
    <source>
        <strain evidence="3">CCUG 46385</strain>
    </source>
</reference>
<keyword evidence="3" id="KW-1185">Reference proteome</keyword>
<dbReference type="Proteomes" id="UP001595916">
    <property type="component" value="Unassembled WGS sequence"/>
</dbReference>
<dbReference type="RefSeq" id="WP_379788083.1">
    <property type="nucleotide sequence ID" value="NZ_JBHSHL010000020.1"/>
</dbReference>
<sequence>MRTLEDYWKDFEKFGFIKHSKVGKTDFILSDEKGKGGFSILGDLSSSMVTISDCTLYTPFVIREYISEQIIEIGQYYAGAASYYQKKDRISEFEYGLNAYVNTNTYCGYKRIEPDVRLLNIGFAFRERFFSSLPVKLEDDFFERAAMVLNPKPISIPRITAICNGIKDCTLEGNALSLYIHGKSFEVFSLLYDYIYKETPKPIVHLSAKDKAILNNVKSFIENNYANHFTIAELTKIFAINQQKLLSGFKSSFNATINEYTKKYE</sequence>
<protein>
    <recommendedName>
        <fullName evidence="1">HTH araC/xylS-type domain-containing protein</fullName>
    </recommendedName>
</protein>
<organism evidence="2 3">
    <name type="scientific">Filifactor villosus</name>
    <dbReference type="NCBI Taxonomy" id="29374"/>
    <lineage>
        <taxon>Bacteria</taxon>
        <taxon>Bacillati</taxon>
        <taxon>Bacillota</taxon>
        <taxon>Clostridia</taxon>
        <taxon>Peptostreptococcales</taxon>
        <taxon>Filifactoraceae</taxon>
        <taxon>Filifactor</taxon>
    </lineage>
</organism>
<feature type="domain" description="HTH araC/xylS-type" evidence="1">
    <location>
        <begin position="215"/>
        <end position="265"/>
    </location>
</feature>
<dbReference type="InterPro" id="IPR018060">
    <property type="entry name" value="HTH_AraC"/>
</dbReference>
<dbReference type="Gene3D" id="1.10.10.60">
    <property type="entry name" value="Homeodomain-like"/>
    <property type="match status" value="1"/>
</dbReference>
<dbReference type="InterPro" id="IPR053142">
    <property type="entry name" value="PchR_regulatory_protein"/>
</dbReference>
<dbReference type="PANTHER" id="PTHR47893">
    <property type="entry name" value="REGULATORY PROTEIN PCHR"/>
    <property type="match status" value="1"/>
</dbReference>
<name>A0ABV9QKK5_9FIRM</name>
<evidence type="ECO:0000259" key="1">
    <source>
        <dbReference type="PROSITE" id="PS01124"/>
    </source>
</evidence>